<dbReference type="EMBL" id="CM055750">
    <property type="protein sequence ID" value="KAJ7993808.1"/>
    <property type="molecule type" value="Genomic_DNA"/>
</dbReference>
<evidence type="ECO:0000313" key="1">
    <source>
        <dbReference type="EMBL" id="KAJ7993808.1"/>
    </source>
</evidence>
<comment type="caution">
    <text evidence="1">The sequence shown here is derived from an EMBL/GenBank/DDBJ whole genome shotgun (WGS) entry which is preliminary data.</text>
</comment>
<proteinExistence type="predicted"/>
<sequence length="378" mass="42529">MDASTKPLRIPPEMSIYAEKHGIFDMVKTLVTSLIVDKPEDPIQYLIGLLKRSSVEVPKVMLLGPPFSGKTTIARKLCEHTKAIHITASDILKESTDLTQNSQGYKAKEQEIPVDLWIKSIQRRLSKIDCMRRGWVLEGIPQTYREALSLQEAGIIPDHVVLLEAPDAALIERSHGRRVDPVTGDIYHVTFIWPEDNAVARRLERQAATSENQGVAQLMLQRREVPAIRRTYRHCLRSIDADQPLVDVFDQVLMYVLSRHRSAAPHIPRVLLFGPPGSGKSLQAKLISRKYNVVNVCCSELLEAVCADATSMGELIKPYLESGQQVPDSMVLQILTERLSRLDCTTLGWVLHGFPRNLEQAEKLQKSNFIPSRLVYSA</sequence>
<reference evidence="1" key="1">
    <citation type="submission" date="2021-05" db="EMBL/GenBank/DDBJ databases">
        <authorList>
            <person name="Pan Q."/>
            <person name="Jouanno E."/>
            <person name="Zahm M."/>
            <person name="Klopp C."/>
            <person name="Cabau C."/>
            <person name="Louis A."/>
            <person name="Berthelot C."/>
            <person name="Parey E."/>
            <person name="Roest Crollius H."/>
            <person name="Montfort J."/>
            <person name="Robinson-Rechavi M."/>
            <person name="Bouchez O."/>
            <person name="Lampietro C."/>
            <person name="Lopez Roques C."/>
            <person name="Donnadieu C."/>
            <person name="Postlethwait J."/>
            <person name="Bobe J."/>
            <person name="Dillon D."/>
            <person name="Chandos A."/>
            <person name="von Hippel F."/>
            <person name="Guiguen Y."/>
        </authorList>
    </citation>
    <scope>NUCLEOTIDE SEQUENCE</scope>
    <source>
        <strain evidence="1">YG-Jan2019</strain>
    </source>
</reference>
<evidence type="ECO:0000313" key="2">
    <source>
        <dbReference type="Proteomes" id="UP001157502"/>
    </source>
</evidence>
<gene>
    <name evidence="1" type="ORF">DPEC_G00258560</name>
</gene>
<dbReference type="Proteomes" id="UP001157502">
    <property type="component" value="Chromosome 23"/>
</dbReference>
<accession>A0ACC2FR36</accession>
<organism evidence="1 2">
    <name type="scientific">Dallia pectoralis</name>
    <name type="common">Alaska blackfish</name>
    <dbReference type="NCBI Taxonomy" id="75939"/>
    <lineage>
        <taxon>Eukaryota</taxon>
        <taxon>Metazoa</taxon>
        <taxon>Chordata</taxon>
        <taxon>Craniata</taxon>
        <taxon>Vertebrata</taxon>
        <taxon>Euteleostomi</taxon>
        <taxon>Actinopterygii</taxon>
        <taxon>Neopterygii</taxon>
        <taxon>Teleostei</taxon>
        <taxon>Protacanthopterygii</taxon>
        <taxon>Esociformes</taxon>
        <taxon>Umbridae</taxon>
        <taxon>Dallia</taxon>
    </lineage>
</organism>
<protein>
    <submittedName>
        <fullName evidence="1">Uncharacterized protein</fullName>
    </submittedName>
</protein>
<name>A0ACC2FR36_DALPE</name>
<keyword evidence="2" id="KW-1185">Reference proteome</keyword>